<feature type="chain" id="PRO_5026196049" evidence="2">
    <location>
        <begin position="30"/>
        <end position="103"/>
    </location>
</feature>
<feature type="compositionally biased region" description="Low complexity" evidence="1">
    <location>
        <begin position="60"/>
        <end position="103"/>
    </location>
</feature>
<protein>
    <submittedName>
        <fullName evidence="3">Uncharacterized protein</fullName>
    </submittedName>
</protein>
<sequence length="103" mass="10806">MRFRLNLKVSHLLRGSVFVLLLASAVVQAQQASTTRTDPTEAAALNAVSPSSGRRRSRHGASAATRAPARPRTTPPSTRTRASTWPSSATAPTRTTPSATSPG</sequence>
<keyword evidence="2" id="KW-0732">Signal</keyword>
<comment type="caution">
    <text evidence="3">The sequence shown here is derived from an EMBL/GenBank/DDBJ whole genome shotgun (WGS) entry which is preliminary data.</text>
</comment>
<dbReference type="EMBL" id="SPHZ02000011">
    <property type="protein sequence ID" value="KAF0892576.1"/>
    <property type="molecule type" value="Genomic_DNA"/>
</dbReference>
<feature type="non-terminal residue" evidence="3">
    <location>
        <position position="103"/>
    </location>
</feature>
<dbReference type="AlphaFoldDB" id="A0A6G1BXE4"/>
<evidence type="ECO:0000313" key="4">
    <source>
        <dbReference type="Proteomes" id="UP000479710"/>
    </source>
</evidence>
<organism evidence="3 4">
    <name type="scientific">Oryza meyeriana var. granulata</name>
    <dbReference type="NCBI Taxonomy" id="110450"/>
    <lineage>
        <taxon>Eukaryota</taxon>
        <taxon>Viridiplantae</taxon>
        <taxon>Streptophyta</taxon>
        <taxon>Embryophyta</taxon>
        <taxon>Tracheophyta</taxon>
        <taxon>Spermatophyta</taxon>
        <taxon>Magnoliopsida</taxon>
        <taxon>Liliopsida</taxon>
        <taxon>Poales</taxon>
        <taxon>Poaceae</taxon>
        <taxon>BOP clade</taxon>
        <taxon>Oryzoideae</taxon>
        <taxon>Oryzeae</taxon>
        <taxon>Oryzinae</taxon>
        <taxon>Oryza</taxon>
        <taxon>Oryza meyeriana</taxon>
    </lineage>
</organism>
<name>A0A6G1BXE4_9ORYZ</name>
<dbReference type="Proteomes" id="UP000479710">
    <property type="component" value="Unassembled WGS sequence"/>
</dbReference>
<proteinExistence type="predicted"/>
<evidence type="ECO:0000256" key="1">
    <source>
        <dbReference type="SAM" id="MobiDB-lite"/>
    </source>
</evidence>
<keyword evidence="4" id="KW-1185">Reference proteome</keyword>
<feature type="region of interest" description="Disordered" evidence="1">
    <location>
        <begin position="30"/>
        <end position="103"/>
    </location>
</feature>
<accession>A0A6G1BXE4</accession>
<gene>
    <name evidence="3" type="ORF">E2562_016872</name>
</gene>
<reference evidence="3 4" key="1">
    <citation type="submission" date="2019-11" db="EMBL/GenBank/DDBJ databases">
        <title>Whole genome sequence of Oryza granulata.</title>
        <authorList>
            <person name="Li W."/>
        </authorList>
    </citation>
    <scope>NUCLEOTIDE SEQUENCE [LARGE SCALE GENOMIC DNA]</scope>
    <source>
        <strain evidence="4">cv. Menghai</strain>
        <tissue evidence="3">Leaf</tissue>
    </source>
</reference>
<evidence type="ECO:0000313" key="3">
    <source>
        <dbReference type="EMBL" id="KAF0892576.1"/>
    </source>
</evidence>
<evidence type="ECO:0000256" key="2">
    <source>
        <dbReference type="SAM" id="SignalP"/>
    </source>
</evidence>
<feature type="signal peptide" evidence="2">
    <location>
        <begin position="1"/>
        <end position="29"/>
    </location>
</feature>